<dbReference type="Proteomes" id="UP000287651">
    <property type="component" value="Unassembled WGS sequence"/>
</dbReference>
<proteinExistence type="predicted"/>
<gene>
    <name evidence="1" type="ORF">B296_00054242</name>
</gene>
<evidence type="ECO:0000313" key="2">
    <source>
        <dbReference type="Proteomes" id="UP000287651"/>
    </source>
</evidence>
<organism evidence="1 2">
    <name type="scientific">Ensete ventricosum</name>
    <name type="common">Abyssinian banana</name>
    <name type="synonym">Musa ensete</name>
    <dbReference type="NCBI Taxonomy" id="4639"/>
    <lineage>
        <taxon>Eukaryota</taxon>
        <taxon>Viridiplantae</taxon>
        <taxon>Streptophyta</taxon>
        <taxon>Embryophyta</taxon>
        <taxon>Tracheophyta</taxon>
        <taxon>Spermatophyta</taxon>
        <taxon>Magnoliopsida</taxon>
        <taxon>Liliopsida</taxon>
        <taxon>Zingiberales</taxon>
        <taxon>Musaceae</taxon>
        <taxon>Ensete</taxon>
    </lineage>
</organism>
<evidence type="ECO:0000313" key="1">
    <source>
        <dbReference type="EMBL" id="RRT46777.1"/>
    </source>
</evidence>
<dbReference type="EMBL" id="AMZH03014965">
    <property type="protein sequence ID" value="RRT46777.1"/>
    <property type="molecule type" value="Genomic_DNA"/>
</dbReference>
<comment type="caution">
    <text evidence="1">The sequence shown here is derived from an EMBL/GenBank/DDBJ whole genome shotgun (WGS) entry which is preliminary data.</text>
</comment>
<reference evidence="1 2" key="1">
    <citation type="journal article" date="2014" name="Agronomy (Basel)">
        <title>A Draft Genome Sequence for Ensete ventricosum, the Drought-Tolerant Tree Against Hunger.</title>
        <authorList>
            <person name="Harrison J."/>
            <person name="Moore K.A."/>
            <person name="Paszkiewicz K."/>
            <person name="Jones T."/>
            <person name="Grant M."/>
            <person name="Ambacheew D."/>
            <person name="Muzemil S."/>
            <person name="Studholme D.J."/>
        </authorList>
    </citation>
    <scope>NUCLEOTIDE SEQUENCE [LARGE SCALE GENOMIC DNA]</scope>
</reference>
<protein>
    <submittedName>
        <fullName evidence="1">Uncharacterized protein</fullName>
    </submittedName>
</protein>
<sequence length="82" mass="9350">MLCCGGVEEEFFGPPASQHAAPPNRAAPGTIAPFFYPLIHIIGRLFRFLLSSEEHIFKCHSVLSWNFTHYNILVFCFIFPHI</sequence>
<name>A0A426Y4Q6_ENSVE</name>
<dbReference type="AlphaFoldDB" id="A0A426Y4Q6"/>
<accession>A0A426Y4Q6</accession>